<proteinExistence type="predicted"/>
<dbReference type="EMBL" id="MSFN02000003">
    <property type="protein sequence ID" value="PTU22001.1"/>
    <property type="molecule type" value="Genomic_DNA"/>
</dbReference>
<dbReference type="Proteomes" id="UP000244073">
    <property type="component" value="Unassembled WGS sequence"/>
</dbReference>
<dbReference type="GeneID" id="63813923"/>
<name>A0A2T5M0D8_9EURO</name>
<dbReference type="RefSeq" id="XP_040753393.1">
    <property type="nucleotide sequence ID" value="XM_040897041.1"/>
</dbReference>
<evidence type="ECO:0000313" key="1">
    <source>
        <dbReference type="EMBL" id="PTU22001.1"/>
    </source>
</evidence>
<organism evidence="1 2">
    <name type="scientific">Aspergillus ochraceoroseus IBT 24754</name>
    <dbReference type="NCBI Taxonomy" id="1392256"/>
    <lineage>
        <taxon>Eukaryota</taxon>
        <taxon>Fungi</taxon>
        <taxon>Dikarya</taxon>
        <taxon>Ascomycota</taxon>
        <taxon>Pezizomycotina</taxon>
        <taxon>Eurotiomycetes</taxon>
        <taxon>Eurotiomycetidae</taxon>
        <taxon>Eurotiales</taxon>
        <taxon>Aspergillaceae</taxon>
        <taxon>Aspergillus</taxon>
        <taxon>Aspergillus subgen. Nidulantes</taxon>
    </lineage>
</organism>
<sequence length="57" mass="6479">MSECQFMNYFFKSIFQRLEETAVTLQSPGNPRRVHAAYSVLTARLIGRELDPSALTS</sequence>
<accession>A0A2T5M0D8</accession>
<comment type="caution">
    <text evidence="1">The sequence shown here is derived from an EMBL/GenBank/DDBJ whole genome shotgun (WGS) entry which is preliminary data.</text>
</comment>
<protein>
    <submittedName>
        <fullName evidence="1">Uncharacterized protein</fullName>
    </submittedName>
</protein>
<dbReference type="VEuPathDB" id="FungiDB:P175DRAFT_0500873"/>
<reference evidence="1 2" key="1">
    <citation type="journal article" date="2018" name="Proc. Natl. Acad. Sci. U.S.A.">
        <title>Linking secondary metabolites to gene clusters through genome sequencing of six diverse Aspergillus species.</title>
        <authorList>
            <person name="Kaerboelling I."/>
            <person name="Vesth T.C."/>
            <person name="Frisvad J.C."/>
            <person name="Nybo J.L."/>
            <person name="Theobald S."/>
            <person name="Kuo A."/>
            <person name="Bowyer P."/>
            <person name="Matsuda Y."/>
            <person name="Mondo S."/>
            <person name="Lyhne E.K."/>
            <person name="Kogle M.E."/>
            <person name="Clum A."/>
            <person name="Lipzen A."/>
            <person name="Salamov A."/>
            <person name="Ngan C.Y."/>
            <person name="Daum C."/>
            <person name="Chiniquy J."/>
            <person name="Barry K."/>
            <person name="LaButti K."/>
            <person name="Haridas S."/>
            <person name="Simmons B.A."/>
            <person name="Magnuson J.K."/>
            <person name="Mortensen U.H."/>
            <person name="Larsen T.O."/>
            <person name="Grigoriev I.V."/>
            <person name="Baker S.E."/>
            <person name="Andersen M.R."/>
        </authorList>
    </citation>
    <scope>NUCLEOTIDE SEQUENCE [LARGE SCALE GENOMIC DNA]</scope>
    <source>
        <strain evidence="1 2">IBT 24754</strain>
    </source>
</reference>
<evidence type="ECO:0000313" key="2">
    <source>
        <dbReference type="Proteomes" id="UP000244073"/>
    </source>
</evidence>
<dbReference type="AlphaFoldDB" id="A0A2T5M0D8"/>
<gene>
    <name evidence="1" type="ORF">P175DRAFT_0500873</name>
</gene>